<dbReference type="InterPro" id="IPR039994">
    <property type="entry name" value="NO66-like"/>
</dbReference>
<keyword evidence="3" id="KW-0560">Oxidoreductase</keyword>
<name>A0A7N2MW37_QUELO</name>
<organism evidence="6 7">
    <name type="scientific">Quercus lobata</name>
    <name type="common">Valley oak</name>
    <dbReference type="NCBI Taxonomy" id="97700"/>
    <lineage>
        <taxon>Eukaryota</taxon>
        <taxon>Viridiplantae</taxon>
        <taxon>Streptophyta</taxon>
        <taxon>Embryophyta</taxon>
        <taxon>Tracheophyta</taxon>
        <taxon>Spermatophyta</taxon>
        <taxon>Magnoliopsida</taxon>
        <taxon>eudicotyledons</taxon>
        <taxon>Gunneridae</taxon>
        <taxon>Pentapetalae</taxon>
        <taxon>rosids</taxon>
        <taxon>fabids</taxon>
        <taxon>Fagales</taxon>
        <taxon>Fagaceae</taxon>
        <taxon>Quercus</taxon>
    </lineage>
</organism>
<dbReference type="PANTHER" id="PTHR13096:SF9">
    <property type="entry name" value="BIFUNCTIONAL LYSINE-SPECIFIC DEMETHYLASE AND HISTIDYL-HYDROXYLASE"/>
    <property type="match status" value="1"/>
</dbReference>
<dbReference type="Gene3D" id="2.60.120.650">
    <property type="entry name" value="Cupin"/>
    <property type="match status" value="1"/>
</dbReference>
<dbReference type="Gramene" id="QL11p009976:mrna">
    <property type="protein sequence ID" value="QL11p009976:mrna"/>
    <property type="gene ID" value="QL11p009976"/>
</dbReference>
<keyword evidence="7" id="KW-1185">Reference proteome</keyword>
<dbReference type="GO" id="GO:0005506">
    <property type="term" value="F:iron ion binding"/>
    <property type="evidence" value="ECO:0007669"/>
    <property type="project" value="UniProtKB-UniRule"/>
</dbReference>
<comment type="cofactor">
    <cofactor evidence="3">
        <name>Fe(2+)</name>
        <dbReference type="ChEBI" id="CHEBI:29033"/>
    </cofactor>
    <text evidence="3">Binds 1 Fe(2+) ion per subunit.</text>
</comment>
<dbReference type="GO" id="GO:0032453">
    <property type="term" value="F:histone H3K4 demethylase activity"/>
    <property type="evidence" value="ECO:0007669"/>
    <property type="project" value="TreeGrafter"/>
</dbReference>
<keyword evidence="3" id="KW-0804">Transcription</keyword>
<dbReference type="InterPro" id="IPR003347">
    <property type="entry name" value="JmjC_dom"/>
</dbReference>
<evidence type="ECO:0000313" key="6">
    <source>
        <dbReference type="EnsemblPlants" id="QL11p009976:mrna"/>
    </source>
</evidence>
<feature type="domain" description="JmjC" evidence="5">
    <location>
        <begin position="556"/>
        <end position="706"/>
    </location>
</feature>
<sequence>MERREKKSEHRKRKRKPKNDKSLQLLQHADADTIFSLLLAAIHNSDTPSSLFLIKKCLIKLKPTFLSQNPNPNPILSLLPFLLTSKSAEIVCYSAEIVGALSLYSLELNEQVGLDGEIVKSLVLALGSWKKRRVLMAACNAVLDMATTPVARQCLLRFFALDSLIISSSTLLLHHHEMKVKVMIKGCQEPCSSVELSRLLYRENQDEFLDWATWVEQFSGWKELPDHKKAKYVVIRLQGCYNLVKGKFCNIIINSASGSNFISKDLVTTLNLKLGHILNLILSGFLQVPKSSVMQVSLCTLDDGTVDDGSVACLKIGFVDDELPVLLLTASIILINSCNIELLGKIPRNLSETFLAFLKNLWAEVHNQILLANTMKSSQEGQFVMSNIRVNNLAESIFRLSINSSEVATTLPVEVVKRSIFGLTKSSFENFMFSHWEVSPFLIRKLSRALNEKDDVFSSFIKSLDLIETDPSFLSSILQNLVSCFPIASDELDVLSFLKEVRNILGCPIIYQQDIRVLRTERKTKREVHFFQESLDSCCKKDCQFFNIHDFLKCEEAYKEGYTVALRGMEFRFKCIASIANGLASIFGQPSVGVNMYLTPPNSQGLARHFDDHCVFVFQLFGTKQWTVFSQPNVQLPRLYGPDSLHDAEVENSVTKCRKILLKEGDILYIPRGVLHEACTDNGGPNESAACSLHLTLGIEVEPPFEWEGFAHVALCCWNQRQPQDAPYSESVLEFLDVISVNLLHVAIGQIGDSDPTFRKACLVGAMSLPSDTSYRLDQNQKTIFSHLINKIDTESRFLDSLRTIAVAMQKNEDPFQRIRWLRLLNADGETTGHDWNFSFMEASKLFPLCVEHKDKAEEAFMHVKSRFCDEVSFGDVLDCYKLLLEKYRKARKQYMNGMISLQCTS</sequence>
<keyword evidence="1 3" id="KW-0479">Metal-binding</keyword>
<comment type="function">
    <text evidence="3">Oxygenase that can act as both a histone lysine demethylase and a ribosomal histidine hydroxylase.</text>
</comment>
<keyword evidence="2 3" id="KW-0408">Iron</keyword>
<evidence type="ECO:0000256" key="1">
    <source>
        <dbReference type="ARBA" id="ARBA00022723"/>
    </source>
</evidence>
<dbReference type="GO" id="GO:0051864">
    <property type="term" value="F:histone H3K36 demethylase activity"/>
    <property type="evidence" value="ECO:0007669"/>
    <property type="project" value="TreeGrafter"/>
</dbReference>
<dbReference type="GO" id="GO:0005730">
    <property type="term" value="C:nucleolus"/>
    <property type="evidence" value="ECO:0007669"/>
    <property type="project" value="TreeGrafter"/>
</dbReference>
<evidence type="ECO:0000259" key="5">
    <source>
        <dbReference type="PROSITE" id="PS51184"/>
    </source>
</evidence>
<dbReference type="Pfam" id="PF08007">
    <property type="entry name" value="JmjC_2"/>
    <property type="match status" value="1"/>
</dbReference>
<reference evidence="6" key="2">
    <citation type="submission" date="2021-01" db="UniProtKB">
        <authorList>
            <consortium name="EnsemblPlants"/>
        </authorList>
    </citation>
    <scope>IDENTIFICATION</scope>
</reference>
<protein>
    <recommendedName>
        <fullName evidence="3">Bifunctional lysine-specific demethylase and histidyl-hydroxylase</fullName>
        <ecNumber evidence="3">1.14.11.-</ecNumber>
    </recommendedName>
</protein>
<dbReference type="PANTHER" id="PTHR13096">
    <property type="entry name" value="MINA53 MYC INDUCED NUCLEAR ANTIGEN"/>
    <property type="match status" value="1"/>
</dbReference>
<keyword evidence="3" id="KW-0805">Transcription regulation</keyword>
<dbReference type="InParanoid" id="A0A7N2MW37"/>
<comment type="similarity">
    <text evidence="3">Belongs to the ROX family.</text>
</comment>
<dbReference type="EMBL" id="LRBV02000011">
    <property type="status" value="NOT_ANNOTATED_CDS"/>
    <property type="molecule type" value="Genomic_DNA"/>
</dbReference>
<feature type="region of interest" description="Disordered" evidence="4">
    <location>
        <begin position="1"/>
        <end position="22"/>
    </location>
</feature>
<dbReference type="EC" id="1.14.11.-" evidence="3"/>
<evidence type="ECO:0000256" key="2">
    <source>
        <dbReference type="ARBA" id="ARBA00023004"/>
    </source>
</evidence>
<evidence type="ECO:0000313" key="7">
    <source>
        <dbReference type="Proteomes" id="UP000594261"/>
    </source>
</evidence>
<accession>A0A7N2MW37</accession>
<dbReference type="OMA" id="MHYFRDF"/>
<keyword evidence="3" id="KW-0223">Dioxygenase</keyword>
<keyword evidence="3" id="KW-0539">Nucleus</keyword>
<dbReference type="EnsemblPlants" id="QL11p009976:mrna">
    <property type="protein sequence ID" value="QL11p009976:mrna"/>
    <property type="gene ID" value="QL11p009976"/>
</dbReference>
<dbReference type="AlphaFoldDB" id="A0A7N2MW37"/>
<comment type="subcellular location">
    <subcellularLocation>
        <location evidence="3">Nucleus</location>
    </subcellularLocation>
</comment>
<proteinExistence type="inferred from homology"/>
<dbReference type="PROSITE" id="PS51184">
    <property type="entry name" value="JMJC"/>
    <property type="match status" value="1"/>
</dbReference>
<feature type="compositionally biased region" description="Basic residues" evidence="4">
    <location>
        <begin position="9"/>
        <end position="18"/>
    </location>
</feature>
<reference evidence="6 7" key="1">
    <citation type="journal article" date="2016" name="G3 (Bethesda)">
        <title>First Draft Assembly and Annotation of the Genome of a California Endemic Oak Quercus lobata Nee (Fagaceae).</title>
        <authorList>
            <person name="Sork V.L."/>
            <person name="Fitz-Gibbon S.T."/>
            <person name="Puiu D."/>
            <person name="Crepeau M."/>
            <person name="Gugger P.F."/>
            <person name="Sherman R."/>
            <person name="Stevens K."/>
            <person name="Langley C.H."/>
            <person name="Pellegrini M."/>
            <person name="Salzberg S.L."/>
        </authorList>
    </citation>
    <scope>NUCLEOTIDE SEQUENCE [LARGE SCALE GENOMIC DNA]</scope>
    <source>
        <strain evidence="6 7">cv. SW786</strain>
    </source>
</reference>
<dbReference type="Proteomes" id="UP000594261">
    <property type="component" value="Chromosome 11"/>
</dbReference>
<evidence type="ECO:0000256" key="3">
    <source>
        <dbReference type="RuleBase" id="RU366061"/>
    </source>
</evidence>
<evidence type="ECO:0000256" key="4">
    <source>
        <dbReference type="SAM" id="MobiDB-lite"/>
    </source>
</evidence>
<dbReference type="SUPFAM" id="SSF51197">
    <property type="entry name" value="Clavaminate synthase-like"/>
    <property type="match status" value="1"/>
</dbReference>